<dbReference type="InterPro" id="IPR052733">
    <property type="entry name" value="Chloroplast_QOR"/>
</dbReference>
<dbReference type="InterPro" id="IPR020843">
    <property type="entry name" value="ER"/>
</dbReference>
<dbReference type="Pfam" id="PF08240">
    <property type="entry name" value="ADH_N"/>
    <property type="match status" value="1"/>
</dbReference>
<gene>
    <name evidence="2" type="ORF">VV01_19650</name>
</gene>
<dbReference type="Pfam" id="PF13602">
    <property type="entry name" value="ADH_zinc_N_2"/>
    <property type="match status" value="1"/>
</dbReference>
<proteinExistence type="predicted"/>
<sequence length="317" mass="33572">MRAAVFDTYGPPDVVRVEEVPSPRPHASQVLVRVVATTVSVGDARIRGSRFPRGMTAPARAMFGVRRPRRHVLGGPFSGVVEAVGTDVDDYAVGDEVCGISPFRSMGAHAELVAVQANRLARKPDDVSHDDAAGVLFGGTTALTYLRDKASVRRGQHVLVNGASGAVGSNVVQLAKYYGATVTAITSATNLDLVTSLGADTVVDYTQTPPTQIEGEYDVVVDTVGNVPAATWKRLLTPGSGLLLLVVADLATTIRATGNVKTGPASERREDVEMLLRLLEAGRLQVVIDSTYDLDQVAEAHARVDTGHKVGNVMLRP</sequence>
<dbReference type="OrthoDB" id="9790818at2"/>
<dbReference type="InterPro" id="IPR013154">
    <property type="entry name" value="ADH-like_N"/>
</dbReference>
<keyword evidence="3" id="KW-1185">Reference proteome</keyword>
<dbReference type="PANTHER" id="PTHR44013:SF1">
    <property type="entry name" value="ZINC-TYPE ALCOHOL DEHYDROGENASE-LIKE PROTEIN C16A3.02C"/>
    <property type="match status" value="1"/>
</dbReference>
<dbReference type="RefSeq" id="WP_050671369.1">
    <property type="nucleotide sequence ID" value="NZ_LAIR01000002.1"/>
</dbReference>
<evidence type="ECO:0000313" key="2">
    <source>
        <dbReference type="EMBL" id="KNX38846.1"/>
    </source>
</evidence>
<feature type="domain" description="Enoyl reductase (ER)" evidence="1">
    <location>
        <begin position="10"/>
        <end position="315"/>
    </location>
</feature>
<dbReference type="Gene3D" id="3.40.50.720">
    <property type="entry name" value="NAD(P)-binding Rossmann-like Domain"/>
    <property type="match status" value="1"/>
</dbReference>
<dbReference type="PANTHER" id="PTHR44013">
    <property type="entry name" value="ZINC-TYPE ALCOHOL DEHYDROGENASE-LIKE PROTEIN C16A3.02C"/>
    <property type="match status" value="1"/>
</dbReference>
<evidence type="ECO:0000313" key="3">
    <source>
        <dbReference type="Proteomes" id="UP000037397"/>
    </source>
</evidence>
<dbReference type="STRING" id="1631356.VV01_19650"/>
<dbReference type="SUPFAM" id="SSF51735">
    <property type="entry name" value="NAD(P)-binding Rossmann-fold domains"/>
    <property type="match status" value="1"/>
</dbReference>
<dbReference type="GO" id="GO:0016491">
    <property type="term" value="F:oxidoreductase activity"/>
    <property type="evidence" value="ECO:0007669"/>
    <property type="project" value="InterPro"/>
</dbReference>
<organism evidence="2 3">
    <name type="scientific">Luteipulveratus halotolerans</name>
    <dbReference type="NCBI Taxonomy" id="1631356"/>
    <lineage>
        <taxon>Bacteria</taxon>
        <taxon>Bacillati</taxon>
        <taxon>Actinomycetota</taxon>
        <taxon>Actinomycetes</taxon>
        <taxon>Micrococcales</taxon>
        <taxon>Dermacoccaceae</taxon>
        <taxon>Luteipulveratus</taxon>
    </lineage>
</organism>
<dbReference type="InterPro" id="IPR036291">
    <property type="entry name" value="NAD(P)-bd_dom_sf"/>
</dbReference>
<accession>A0A0L6CM17</accession>
<comment type="caution">
    <text evidence="2">The sequence shown here is derived from an EMBL/GenBank/DDBJ whole genome shotgun (WGS) entry which is preliminary data.</text>
</comment>
<dbReference type="SUPFAM" id="SSF50129">
    <property type="entry name" value="GroES-like"/>
    <property type="match status" value="1"/>
</dbReference>
<dbReference type="EMBL" id="LAIR01000002">
    <property type="protein sequence ID" value="KNX38846.1"/>
    <property type="molecule type" value="Genomic_DNA"/>
</dbReference>
<dbReference type="InterPro" id="IPR011032">
    <property type="entry name" value="GroES-like_sf"/>
</dbReference>
<protein>
    <submittedName>
        <fullName evidence="2">Alcohol dehydrogenase</fullName>
    </submittedName>
</protein>
<dbReference type="CDD" id="cd08267">
    <property type="entry name" value="MDR1"/>
    <property type="match status" value="1"/>
</dbReference>
<name>A0A0L6CM17_9MICO</name>
<dbReference type="AlphaFoldDB" id="A0A0L6CM17"/>
<dbReference type="Gene3D" id="3.90.180.10">
    <property type="entry name" value="Medium-chain alcohol dehydrogenases, catalytic domain"/>
    <property type="match status" value="1"/>
</dbReference>
<reference evidence="3" key="1">
    <citation type="submission" date="2015-03" db="EMBL/GenBank/DDBJ databases">
        <title>Luteipulveratus halotolerans sp. nov., a novel actinobacterium (Dermacoccaceae) from Sarawak, Malaysia.</title>
        <authorList>
            <person name="Juboi H."/>
            <person name="Basik A."/>
            <person name="Shamsul S.S."/>
            <person name="Arnold P."/>
            <person name="Schmitt E.K."/>
            <person name="Sanglier J.-J."/>
            <person name="Yeo T."/>
        </authorList>
    </citation>
    <scope>NUCLEOTIDE SEQUENCE [LARGE SCALE GENOMIC DNA]</scope>
    <source>
        <strain evidence="3">C296001</strain>
    </source>
</reference>
<evidence type="ECO:0000259" key="1">
    <source>
        <dbReference type="SMART" id="SM00829"/>
    </source>
</evidence>
<dbReference type="SMART" id="SM00829">
    <property type="entry name" value="PKS_ER"/>
    <property type="match status" value="1"/>
</dbReference>
<dbReference type="Proteomes" id="UP000037397">
    <property type="component" value="Unassembled WGS sequence"/>
</dbReference>